<keyword evidence="6 7" id="KW-0472">Membrane</keyword>
<evidence type="ECO:0000256" key="1">
    <source>
        <dbReference type="ARBA" id="ARBA00004651"/>
    </source>
</evidence>
<sequence>MEKKDIQAKPFSNMEVSAFCGQIALILKSGISSIEGITIMMEDAPEGEEKNILEFILERMQESGNLYESLSKTGLFPSYMLHMVEIGEETGTLDEVMEALSNHYDREDAIGKSLKNAVTYPLIMAGMMVAVIIVLLVKVMPIFNQVFVQLGTEMTGFSRMLMDLGNAINRYSIALTVLLVAVVLLILYCTRTQNGRVFCRNFGYHLAFIRPVYEEIAACRFASGMALTLSSGLNPERSMELVSALNDDPLYQEKLEICRKKVDEGGDLSEALHETGMFTGIYARMASIGSRTGSMDQVMDRIAGLYQDDIDNRMNTALAVLEPTLVIALSLIVGVILLSVMLPLMGIMSSL</sequence>
<dbReference type="Pfam" id="PF00482">
    <property type="entry name" value="T2SSF"/>
    <property type="match status" value="2"/>
</dbReference>
<dbReference type="PANTHER" id="PTHR30012">
    <property type="entry name" value="GENERAL SECRETION PATHWAY PROTEIN"/>
    <property type="match status" value="1"/>
</dbReference>
<dbReference type="EMBL" id="VIRB01000165">
    <property type="protein sequence ID" value="NDO72455.1"/>
    <property type="molecule type" value="Genomic_DNA"/>
</dbReference>
<dbReference type="RefSeq" id="WP_004082982.1">
    <property type="nucleotide sequence ID" value="NZ_VIRB01000165.1"/>
</dbReference>
<dbReference type="PRINTS" id="PR00812">
    <property type="entry name" value="BCTERIALGSPF"/>
</dbReference>
<evidence type="ECO:0000256" key="2">
    <source>
        <dbReference type="ARBA" id="ARBA00005745"/>
    </source>
</evidence>
<dbReference type="InterPro" id="IPR018076">
    <property type="entry name" value="T2SS_GspF_dom"/>
</dbReference>
<keyword evidence="5 7" id="KW-1133">Transmembrane helix</keyword>
<feature type="transmembrane region" description="Helical" evidence="7">
    <location>
        <begin position="324"/>
        <end position="348"/>
    </location>
</feature>
<evidence type="ECO:0000313" key="10">
    <source>
        <dbReference type="Proteomes" id="UP000474104"/>
    </source>
</evidence>
<evidence type="ECO:0000256" key="6">
    <source>
        <dbReference type="ARBA" id="ARBA00023136"/>
    </source>
</evidence>
<dbReference type="InterPro" id="IPR003004">
    <property type="entry name" value="GspF/PilC"/>
</dbReference>
<keyword evidence="3" id="KW-1003">Cell membrane</keyword>
<dbReference type="GO" id="GO:0005886">
    <property type="term" value="C:plasma membrane"/>
    <property type="evidence" value="ECO:0007669"/>
    <property type="project" value="UniProtKB-SubCell"/>
</dbReference>
<evidence type="ECO:0000259" key="8">
    <source>
        <dbReference type="Pfam" id="PF00482"/>
    </source>
</evidence>
<comment type="caution">
    <text evidence="9">The sequence shown here is derived from an EMBL/GenBank/DDBJ whole genome shotgun (WGS) entry which is preliminary data.</text>
</comment>
<comment type="subcellular location">
    <subcellularLocation>
        <location evidence="1">Cell membrane</location>
        <topology evidence="1">Multi-pass membrane protein</topology>
    </subcellularLocation>
</comment>
<evidence type="ECO:0000256" key="5">
    <source>
        <dbReference type="ARBA" id="ARBA00022989"/>
    </source>
</evidence>
<protein>
    <submittedName>
        <fullName evidence="9">Type II secretion system F family protein</fullName>
    </submittedName>
</protein>
<dbReference type="AlphaFoldDB" id="A0A9X5CDT5"/>
<name>A0A9X5CDT5_9FIRM</name>
<reference evidence="9 10" key="1">
    <citation type="submission" date="2019-07" db="EMBL/GenBank/DDBJ databases">
        <title>Draft genome sequences of 15 bacterial species constituting the stable defined intestinal microbiota of the GM15 gnotobiotic mouse model.</title>
        <authorList>
            <person name="Elie C."/>
            <person name="Mathieu A."/>
            <person name="Saliou A."/>
            <person name="Darnaud M."/>
            <person name="Leulier F."/>
            <person name="Tamellini A."/>
        </authorList>
    </citation>
    <scope>NUCLEOTIDE SEQUENCE [LARGE SCALE GENOMIC DNA]</scope>
    <source>
        <strain evidence="10">ASF 502</strain>
    </source>
</reference>
<comment type="similarity">
    <text evidence="2">Belongs to the GSP F family.</text>
</comment>
<keyword evidence="4 7" id="KW-0812">Transmembrane</keyword>
<feature type="transmembrane region" description="Helical" evidence="7">
    <location>
        <begin position="168"/>
        <end position="190"/>
    </location>
</feature>
<organism evidence="9 10">
    <name type="scientific">Schaedlerella arabinosiphila</name>
    <dbReference type="NCBI Taxonomy" id="2044587"/>
    <lineage>
        <taxon>Bacteria</taxon>
        <taxon>Bacillati</taxon>
        <taxon>Bacillota</taxon>
        <taxon>Clostridia</taxon>
        <taxon>Lachnospirales</taxon>
        <taxon>Lachnospiraceae</taxon>
        <taxon>Schaedlerella</taxon>
    </lineage>
</organism>
<evidence type="ECO:0000256" key="3">
    <source>
        <dbReference type="ARBA" id="ARBA00022475"/>
    </source>
</evidence>
<feature type="domain" description="Type II secretion system protein GspF" evidence="8">
    <location>
        <begin position="223"/>
        <end position="343"/>
    </location>
</feature>
<evidence type="ECO:0000256" key="7">
    <source>
        <dbReference type="SAM" id="Phobius"/>
    </source>
</evidence>
<accession>A0A9X5CDT5</accession>
<evidence type="ECO:0000256" key="4">
    <source>
        <dbReference type="ARBA" id="ARBA00022692"/>
    </source>
</evidence>
<dbReference type="OrthoDB" id="1733538at2"/>
<proteinExistence type="inferred from homology"/>
<dbReference type="InterPro" id="IPR042094">
    <property type="entry name" value="T2SS_GspF_sf"/>
</dbReference>
<feature type="transmembrane region" description="Helical" evidence="7">
    <location>
        <begin position="122"/>
        <end position="148"/>
    </location>
</feature>
<gene>
    <name evidence="9" type="ORF">FMM80_29050</name>
</gene>
<evidence type="ECO:0000313" key="9">
    <source>
        <dbReference type="EMBL" id="NDO72455.1"/>
    </source>
</evidence>
<dbReference type="PANTHER" id="PTHR30012:SF0">
    <property type="entry name" value="TYPE II SECRETION SYSTEM PROTEIN F-RELATED"/>
    <property type="match status" value="1"/>
</dbReference>
<dbReference type="Gene3D" id="1.20.81.30">
    <property type="entry name" value="Type II secretion system (T2SS), domain F"/>
    <property type="match status" value="2"/>
</dbReference>
<dbReference type="Proteomes" id="UP000474104">
    <property type="component" value="Unassembled WGS sequence"/>
</dbReference>
<feature type="domain" description="Type II secretion system protein GspF" evidence="8">
    <location>
        <begin position="19"/>
        <end position="141"/>
    </location>
</feature>